<comment type="caution">
    <text evidence="1">The sequence shown here is derived from an EMBL/GenBank/DDBJ whole genome shotgun (WGS) entry which is preliminary data.</text>
</comment>
<reference evidence="1 2" key="1">
    <citation type="submission" date="2018-03" db="EMBL/GenBank/DDBJ databases">
        <title>Genomic Encyclopedia of Type Strains, Phase III (KMG-III): the genomes of soil and plant-associated and newly described type strains.</title>
        <authorList>
            <person name="Whitman W."/>
        </authorList>
    </citation>
    <scope>NUCLEOTIDE SEQUENCE [LARGE SCALE GENOMIC DNA]</scope>
    <source>
        <strain evidence="1 2">CGMCC 1.9313</strain>
    </source>
</reference>
<proteinExistence type="predicted"/>
<evidence type="ECO:0000313" key="1">
    <source>
        <dbReference type="EMBL" id="PRY52723.1"/>
    </source>
</evidence>
<organism evidence="1 2">
    <name type="scientific">Arcticibacter pallidicorallinus</name>
    <dbReference type="NCBI Taxonomy" id="1259464"/>
    <lineage>
        <taxon>Bacteria</taxon>
        <taxon>Pseudomonadati</taxon>
        <taxon>Bacteroidota</taxon>
        <taxon>Sphingobacteriia</taxon>
        <taxon>Sphingobacteriales</taxon>
        <taxon>Sphingobacteriaceae</taxon>
        <taxon>Arcticibacter</taxon>
    </lineage>
</organism>
<dbReference type="InterPro" id="IPR014942">
    <property type="entry name" value="AbiEii"/>
</dbReference>
<dbReference type="OrthoDB" id="9780929at2"/>
<dbReference type="GO" id="GO:0016740">
    <property type="term" value="F:transferase activity"/>
    <property type="evidence" value="ECO:0007669"/>
    <property type="project" value="UniProtKB-KW"/>
</dbReference>
<keyword evidence="2" id="KW-1185">Reference proteome</keyword>
<dbReference type="Pfam" id="PF08843">
    <property type="entry name" value="AbiEii"/>
    <property type="match status" value="1"/>
</dbReference>
<protein>
    <submittedName>
        <fullName evidence="1">Nucleotidyltransferase AbiEii toxin of type IV toxin-antitoxin system</fullName>
    </submittedName>
</protein>
<dbReference type="AlphaFoldDB" id="A0A2T0U483"/>
<name>A0A2T0U483_9SPHI</name>
<gene>
    <name evidence="1" type="ORF">B0I27_105191</name>
</gene>
<dbReference type="Proteomes" id="UP000238034">
    <property type="component" value="Unassembled WGS sequence"/>
</dbReference>
<sequence>MIAWLQNTAERQRELLGLTSSRSGLPAGAIEKDWWVTLALKAIFQTPWSDAMVFKGGTSLSKSWGLIDRFSEDIDLVLDRAVLGYPGDLSKTKIKTLRRDSCAFISGEFRKNLEEQFLAIGIPTELFSLTVKETTEHDRDPQVLVLNYASVLDKDPYLREAVLIEIGARSLREPSEQREVGSLIGQTLKNNEVAGSPFSILTVTPPRTFLEKIFLLHEEFSKAEEKVRSERMSRHLYDIERIMRTDYAEQALSDKELYHSIIAHREKFNALRGLDYSGHQPATIRFLPSGETLKDWENDYKAMRESMFYGESLSFSELMHRLHVLQKRINKLSYSR</sequence>
<dbReference type="RefSeq" id="WP_106293137.1">
    <property type="nucleotide sequence ID" value="NZ_PVTH01000005.1"/>
</dbReference>
<dbReference type="Gene3D" id="3.10.450.620">
    <property type="entry name" value="JHP933, nucleotidyltransferase-like core domain"/>
    <property type="match status" value="1"/>
</dbReference>
<accession>A0A2T0U483</accession>
<evidence type="ECO:0000313" key="2">
    <source>
        <dbReference type="Proteomes" id="UP000238034"/>
    </source>
</evidence>
<dbReference type="EMBL" id="PVTH01000005">
    <property type="protein sequence ID" value="PRY52723.1"/>
    <property type="molecule type" value="Genomic_DNA"/>
</dbReference>
<keyword evidence="1" id="KW-0808">Transferase</keyword>